<keyword evidence="2" id="KW-1185">Reference proteome</keyword>
<gene>
    <name evidence="1" type="ordered locus">Desdi_2867</name>
</gene>
<dbReference type="OrthoDB" id="9799862at2"/>
<dbReference type="STRING" id="871963.Desdi_2867"/>
<dbReference type="HOGENOM" id="CLU_173020_1_0_9"/>
<evidence type="ECO:0000313" key="2">
    <source>
        <dbReference type="Proteomes" id="UP000010797"/>
    </source>
</evidence>
<dbReference type="PANTHER" id="PTHR39185:SF1">
    <property type="entry name" value="SWARMING MOTILITY PROTEIN SWRD"/>
    <property type="match status" value="1"/>
</dbReference>
<proteinExistence type="predicted"/>
<organism evidence="1 2">
    <name type="scientific">Desulfitobacterium dichloroeliminans (strain LMG P-21439 / DCA1)</name>
    <dbReference type="NCBI Taxonomy" id="871963"/>
    <lineage>
        <taxon>Bacteria</taxon>
        <taxon>Bacillati</taxon>
        <taxon>Bacillota</taxon>
        <taxon>Clostridia</taxon>
        <taxon>Eubacteriales</taxon>
        <taxon>Desulfitobacteriaceae</taxon>
        <taxon>Desulfitobacterium</taxon>
    </lineage>
</organism>
<dbReference type="InterPro" id="IPR009384">
    <property type="entry name" value="SwrD-like"/>
</dbReference>
<protein>
    <submittedName>
        <fullName evidence="1">Uncharacterized protein, possibly involved in motility</fullName>
    </submittedName>
</protein>
<dbReference type="Proteomes" id="UP000010797">
    <property type="component" value="Chromosome"/>
</dbReference>
<reference evidence="2" key="1">
    <citation type="submission" date="2012-02" db="EMBL/GenBank/DDBJ databases">
        <title>Complete sequence of Desulfitobacterium dichloroeliminans LMG P-21439.</title>
        <authorList>
            <person name="Lucas S."/>
            <person name="Han J."/>
            <person name="Lapidus A."/>
            <person name="Cheng J.-F."/>
            <person name="Goodwin L."/>
            <person name="Pitluck S."/>
            <person name="Peters L."/>
            <person name="Ovchinnikova G."/>
            <person name="Teshima H."/>
            <person name="Detter J.C."/>
            <person name="Han C."/>
            <person name="Tapia R."/>
            <person name="Land M."/>
            <person name="Hauser L."/>
            <person name="Kyrpides N."/>
            <person name="Ivanova N."/>
            <person name="Pagani I."/>
            <person name="Kruse T."/>
            <person name="de Vos W.M."/>
            <person name="Boon N."/>
            <person name="Smidt H."/>
            <person name="Woyke T."/>
        </authorList>
    </citation>
    <scope>NUCLEOTIDE SEQUENCE [LARGE SCALE GENOMIC DNA]</scope>
    <source>
        <strain evidence="2">LMG P-21439 / DCA1</strain>
    </source>
</reference>
<dbReference type="RefSeq" id="WP_015263242.1">
    <property type="nucleotide sequence ID" value="NC_019903.1"/>
</dbReference>
<dbReference type="Pfam" id="PF06289">
    <property type="entry name" value="FlbD"/>
    <property type="match status" value="1"/>
</dbReference>
<name>L0F8X4_DESDL</name>
<dbReference type="EMBL" id="CP003344">
    <property type="protein sequence ID" value="AGA70279.1"/>
    <property type="molecule type" value="Genomic_DNA"/>
</dbReference>
<dbReference type="AlphaFoldDB" id="L0F8X4"/>
<dbReference type="PANTHER" id="PTHR39185">
    <property type="entry name" value="SWARMING MOTILITY PROTEIN SWRD"/>
    <property type="match status" value="1"/>
</dbReference>
<dbReference type="KEGG" id="ddl:Desdi_2867"/>
<evidence type="ECO:0000313" key="1">
    <source>
        <dbReference type="EMBL" id="AGA70279.1"/>
    </source>
</evidence>
<accession>L0F8X4</accession>
<sequence>MIEVTRLNGKKLVINADLIETMEATPDTVITLTGGNKYVVVESTQELIRKVAEYKKFCHPLFREGEIPKE</sequence>
<dbReference type="eggNOG" id="COG1582">
    <property type="taxonomic scope" value="Bacteria"/>
</dbReference>